<reference evidence="2" key="1">
    <citation type="journal article" date="2020" name="Stud. Mycol.">
        <title>101 Dothideomycetes genomes: a test case for predicting lifestyles and emergence of pathogens.</title>
        <authorList>
            <person name="Haridas S."/>
            <person name="Albert R."/>
            <person name="Binder M."/>
            <person name="Bloem J."/>
            <person name="Labutti K."/>
            <person name="Salamov A."/>
            <person name="Andreopoulos B."/>
            <person name="Baker S."/>
            <person name="Barry K."/>
            <person name="Bills G."/>
            <person name="Bluhm B."/>
            <person name="Cannon C."/>
            <person name="Castanera R."/>
            <person name="Culley D."/>
            <person name="Daum C."/>
            <person name="Ezra D."/>
            <person name="Gonzalez J."/>
            <person name="Henrissat B."/>
            <person name="Kuo A."/>
            <person name="Liang C."/>
            <person name="Lipzen A."/>
            <person name="Lutzoni F."/>
            <person name="Magnuson J."/>
            <person name="Mondo S."/>
            <person name="Nolan M."/>
            <person name="Ohm R."/>
            <person name="Pangilinan J."/>
            <person name="Park H.-J."/>
            <person name="Ramirez L."/>
            <person name="Alfaro M."/>
            <person name="Sun H."/>
            <person name="Tritt A."/>
            <person name="Yoshinaga Y."/>
            <person name="Zwiers L.-H."/>
            <person name="Turgeon B."/>
            <person name="Goodwin S."/>
            <person name="Spatafora J."/>
            <person name="Crous P."/>
            <person name="Grigoriev I."/>
        </authorList>
    </citation>
    <scope>NUCLEOTIDE SEQUENCE</scope>
    <source>
        <strain evidence="2">CBS 260.36</strain>
    </source>
</reference>
<keyword evidence="3" id="KW-1185">Reference proteome</keyword>
<feature type="compositionally biased region" description="Basic and acidic residues" evidence="1">
    <location>
        <begin position="246"/>
        <end position="289"/>
    </location>
</feature>
<name>A0A9P4J3Z7_9PEZI</name>
<gene>
    <name evidence="2" type="ORF">K461DRAFT_105732</name>
</gene>
<comment type="caution">
    <text evidence="2">The sequence shown here is derived from an EMBL/GenBank/DDBJ whole genome shotgun (WGS) entry which is preliminary data.</text>
</comment>
<dbReference type="OrthoDB" id="4096268at2759"/>
<feature type="region of interest" description="Disordered" evidence="1">
    <location>
        <begin position="1"/>
        <end position="76"/>
    </location>
</feature>
<dbReference type="EMBL" id="ML996083">
    <property type="protein sequence ID" value="KAF2155003.1"/>
    <property type="molecule type" value="Genomic_DNA"/>
</dbReference>
<feature type="compositionally biased region" description="Acidic residues" evidence="1">
    <location>
        <begin position="67"/>
        <end position="76"/>
    </location>
</feature>
<organism evidence="2 3">
    <name type="scientific">Myriangium duriaei CBS 260.36</name>
    <dbReference type="NCBI Taxonomy" id="1168546"/>
    <lineage>
        <taxon>Eukaryota</taxon>
        <taxon>Fungi</taxon>
        <taxon>Dikarya</taxon>
        <taxon>Ascomycota</taxon>
        <taxon>Pezizomycotina</taxon>
        <taxon>Dothideomycetes</taxon>
        <taxon>Dothideomycetidae</taxon>
        <taxon>Myriangiales</taxon>
        <taxon>Myriangiaceae</taxon>
        <taxon>Myriangium</taxon>
    </lineage>
</organism>
<protein>
    <submittedName>
        <fullName evidence="2">Uncharacterized protein</fullName>
    </submittedName>
</protein>
<feature type="region of interest" description="Disordered" evidence="1">
    <location>
        <begin position="144"/>
        <end position="169"/>
    </location>
</feature>
<dbReference type="Proteomes" id="UP000799439">
    <property type="component" value="Unassembled WGS sequence"/>
</dbReference>
<dbReference type="AlphaFoldDB" id="A0A9P4J3Z7"/>
<evidence type="ECO:0000313" key="2">
    <source>
        <dbReference type="EMBL" id="KAF2155003.1"/>
    </source>
</evidence>
<evidence type="ECO:0000313" key="3">
    <source>
        <dbReference type="Proteomes" id="UP000799439"/>
    </source>
</evidence>
<evidence type="ECO:0000256" key="1">
    <source>
        <dbReference type="SAM" id="MobiDB-lite"/>
    </source>
</evidence>
<sequence>MYFHEEDTSPVPLTPPAHPIGSFSAPIDLSEGWFDTPVSASPRSQSPCPPPAKGHNTFACPSTSSGDEVDDVESEDDEVEIIQAHALSPNVSAELIPEGNLPRGFTDLSFEEDLDRLFPTSSPSGWDPKLLPSERALTPVADRDLSSTTMPSNPGEFVRPSALPSYGDPSRKISTFSELLLPTSQSPATTWLQPGPDALVDLSSPTSDLSPMKTPAGRYEELVALRKDRRNFMCQDECSCCDYSDDNEHAAPSHEEESKDETCPRTKLSRFDQPADRLKPKGKDAELDNKGSQTKKSSRFIQDVLHHTDHDIPQLDITALSPELLASEDGKFDSPLTPSHSGPIPAVSVVDHLQTTRSKLNSDLDRSMAYFKLPSMKLFAEEKFAFNTHQEGFQDKIPNKPLPDSRLSIGNLVNAIPEATKSDNATGQKRKASDFDQDLHEHFDTVSTVVEADPGMVSPKLSQAAPLGHEGTSTSSDQLGSVQQSCVTTTPRPTKRIKSALNSAFTATAYAALGSIATIGFLASPLAERLAGL</sequence>
<proteinExistence type="predicted"/>
<accession>A0A9P4J3Z7</accession>
<feature type="region of interest" description="Disordered" evidence="1">
    <location>
        <begin position="246"/>
        <end position="297"/>
    </location>
</feature>